<comment type="caution">
    <text evidence="2">The sequence shown here is derived from an EMBL/GenBank/DDBJ whole genome shotgun (WGS) entry which is preliminary data.</text>
</comment>
<dbReference type="Proteomes" id="UP000441586">
    <property type="component" value="Unassembled WGS sequence"/>
</dbReference>
<dbReference type="AlphaFoldDB" id="A0A6A4RHR6"/>
<organism evidence="2 3">
    <name type="scientific">Parasedimentitalea maritima</name>
    <dbReference type="NCBI Taxonomy" id="2578117"/>
    <lineage>
        <taxon>Bacteria</taxon>
        <taxon>Pseudomonadati</taxon>
        <taxon>Pseudomonadota</taxon>
        <taxon>Alphaproteobacteria</taxon>
        <taxon>Rhodobacterales</taxon>
        <taxon>Paracoccaceae</taxon>
        <taxon>Parasedimentitalea</taxon>
    </lineage>
</organism>
<reference evidence="2 3" key="1">
    <citation type="submission" date="2019-12" db="EMBL/GenBank/DDBJ databases">
        <authorList>
            <person name="Zhang Y.-J."/>
        </authorList>
    </citation>
    <scope>NUCLEOTIDE SEQUENCE [LARGE SCALE GENOMIC DNA]</scope>
    <source>
        <strain evidence="2 3">H18S-6</strain>
    </source>
</reference>
<name>A0A6A4RHR6_9RHOB</name>
<proteinExistence type="predicted"/>
<evidence type="ECO:0000313" key="3">
    <source>
        <dbReference type="Proteomes" id="UP000441586"/>
    </source>
</evidence>
<feature type="transmembrane region" description="Helical" evidence="1">
    <location>
        <begin position="53"/>
        <end position="71"/>
    </location>
</feature>
<feature type="transmembrane region" description="Helical" evidence="1">
    <location>
        <begin position="111"/>
        <end position="128"/>
    </location>
</feature>
<feature type="transmembrane region" description="Helical" evidence="1">
    <location>
        <begin position="7"/>
        <end position="28"/>
    </location>
</feature>
<keyword evidence="1" id="KW-1133">Transmembrane helix</keyword>
<feature type="transmembrane region" description="Helical" evidence="1">
    <location>
        <begin position="78"/>
        <end position="99"/>
    </location>
</feature>
<keyword evidence="1" id="KW-0812">Transmembrane</keyword>
<gene>
    <name evidence="2" type="ORF">GP644_09165</name>
</gene>
<keyword evidence="1" id="KW-0472">Membrane</keyword>
<dbReference type="Pfam" id="PF08570">
    <property type="entry name" value="DUF1761"/>
    <property type="match status" value="1"/>
</dbReference>
<protein>
    <submittedName>
        <fullName evidence="2">DUF1761 family protein</fullName>
    </submittedName>
</protein>
<accession>A0A6A4RHR6</accession>
<evidence type="ECO:0000313" key="2">
    <source>
        <dbReference type="EMBL" id="KAE9630559.1"/>
    </source>
</evidence>
<dbReference type="RefSeq" id="WP_158978915.1">
    <property type="nucleotide sequence ID" value="NZ_WSFO01000004.1"/>
</dbReference>
<evidence type="ECO:0000256" key="1">
    <source>
        <dbReference type="SAM" id="Phobius"/>
    </source>
</evidence>
<dbReference type="InterPro" id="IPR013879">
    <property type="entry name" value="DUF1761"/>
</dbReference>
<sequence>MEELLQDVSWAGVIAGAIASFMLGWLWYSPKLFGVKWAKGVGVQMGAANEMPTGAMISQISGLFLVSWLVGVTAVNNALFTIILAVVGFSVMGYAGGMFRQNSAYARAVDAGYWLASGVTMVICQGMFRNMM</sequence>
<dbReference type="EMBL" id="WSFO01000004">
    <property type="protein sequence ID" value="KAE9630559.1"/>
    <property type="molecule type" value="Genomic_DNA"/>
</dbReference>